<dbReference type="InterPro" id="IPR038514">
    <property type="entry name" value="AAR2_C_sf"/>
</dbReference>
<dbReference type="InterPro" id="IPR038516">
    <property type="entry name" value="AAR2_N_sf"/>
</dbReference>
<dbReference type="VEuPathDB" id="FungiDB:BON22_3861"/>
<dbReference type="GO" id="GO:0000244">
    <property type="term" value="P:spliceosomal tri-snRNP complex assembly"/>
    <property type="evidence" value="ECO:0007669"/>
    <property type="project" value="TreeGrafter"/>
</dbReference>
<name>A0A061BBS5_CYBFA</name>
<dbReference type="InterPro" id="IPR033647">
    <property type="entry name" value="Aar2_N"/>
</dbReference>
<dbReference type="PhylomeDB" id="A0A061BBS5"/>
<dbReference type="Pfam" id="PF20981">
    <property type="entry name" value="AAR2_1st"/>
    <property type="match status" value="1"/>
</dbReference>
<dbReference type="EMBL" id="LK052902">
    <property type="protein sequence ID" value="CDR45337.1"/>
    <property type="molecule type" value="Genomic_DNA"/>
</dbReference>
<evidence type="ECO:0000259" key="3">
    <source>
        <dbReference type="Pfam" id="PF20981"/>
    </source>
</evidence>
<protein>
    <submittedName>
        <fullName evidence="4">CYFA0S17e01926g1_1</fullName>
    </submittedName>
</protein>
<dbReference type="CDD" id="cd13778">
    <property type="entry name" value="Aar2_C"/>
    <property type="match status" value="1"/>
</dbReference>
<dbReference type="PANTHER" id="PTHR12689:SF4">
    <property type="entry name" value="PROTEIN AAR2 HOMOLOG"/>
    <property type="match status" value="1"/>
</dbReference>
<comment type="similarity">
    <text evidence="1">Belongs to the AAR2 family.</text>
</comment>
<dbReference type="AlphaFoldDB" id="A0A061BBS5"/>
<dbReference type="Gene3D" id="1.25.40.550">
    <property type="entry name" value="Aar2, C-terminal domain-like"/>
    <property type="match status" value="1"/>
</dbReference>
<dbReference type="PANTHER" id="PTHR12689">
    <property type="entry name" value="A1 CISTRON SPLICING FACTOR AAR2-RELATED"/>
    <property type="match status" value="1"/>
</dbReference>
<reference evidence="4" key="1">
    <citation type="journal article" date="2014" name="Genome Announc.">
        <title>Genome sequence of the yeast Cyberlindnera fabianii (Hansenula fabianii).</title>
        <authorList>
            <person name="Freel K.C."/>
            <person name="Sarilar V."/>
            <person name="Neuveglise C."/>
            <person name="Devillers H."/>
            <person name="Friedrich A."/>
            <person name="Schacherer J."/>
        </authorList>
    </citation>
    <scope>NUCLEOTIDE SEQUENCE</scope>
    <source>
        <strain evidence="4">YJS4271</strain>
    </source>
</reference>
<feature type="domain" description="AAR2 C-terminal" evidence="2">
    <location>
        <begin position="185"/>
        <end position="339"/>
    </location>
</feature>
<evidence type="ECO:0000256" key="1">
    <source>
        <dbReference type="ARBA" id="ARBA00006281"/>
    </source>
</evidence>
<feature type="domain" description="AAR2 N-terminal" evidence="3">
    <location>
        <begin position="6"/>
        <end position="130"/>
    </location>
</feature>
<dbReference type="Pfam" id="PF05282">
    <property type="entry name" value="AAR2"/>
    <property type="match status" value="1"/>
</dbReference>
<dbReference type="CDD" id="cd13777">
    <property type="entry name" value="Aar2_N"/>
    <property type="match status" value="1"/>
</dbReference>
<sequence>MSRPPKTTVIFSNVPSDWIVGIDLQFFNSNAVLRGIKLIPDGIHVVHWAPDSSSVRSGFYFEAKEASVNVIYWDSANEKMLINEEIGEINVVKEIDGLSQSYPFMIAYPEDDTWSSLTRFIEFRQVNYMLPGTSNVMDSVLTSTDENNILLDAIKRGAEQRGTGNLANDPIVNSIIDQTEEEIKYTPIDLSKTVRPNSTPEEKTHDGIDKSWYLNNLITVAYNGKESLLLGEFQLAYINTIIFANYSSAMHWLKFLRVLFYCQDATKQKVAFFEKLLTTLCVMLEKFPEEYADEFVDHDFFEVSLAEFEFTVKDLNLHKLVKKVIDIKNVLLARFSINVQGIVEDEEEDGPVIVEL</sequence>
<accession>A0A061BBS5</accession>
<organism evidence="4">
    <name type="scientific">Cyberlindnera fabianii</name>
    <name type="common">Yeast</name>
    <name type="synonym">Hansenula fabianii</name>
    <dbReference type="NCBI Taxonomy" id="36022"/>
    <lineage>
        <taxon>Eukaryota</taxon>
        <taxon>Fungi</taxon>
        <taxon>Dikarya</taxon>
        <taxon>Ascomycota</taxon>
        <taxon>Saccharomycotina</taxon>
        <taxon>Saccharomycetes</taxon>
        <taxon>Phaffomycetales</taxon>
        <taxon>Phaffomycetaceae</taxon>
        <taxon>Cyberlindnera</taxon>
    </lineage>
</organism>
<dbReference type="Gene3D" id="2.60.34.20">
    <property type="match status" value="1"/>
</dbReference>
<evidence type="ECO:0000313" key="4">
    <source>
        <dbReference type="EMBL" id="CDR45337.1"/>
    </source>
</evidence>
<dbReference type="InterPro" id="IPR007946">
    <property type="entry name" value="AAR2"/>
</dbReference>
<evidence type="ECO:0000259" key="2">
    <source>
        <dbReference type="Pfam" id="PF05282"/>
    </source>
</evidence>
<dbReference type="InterPro" id="IPR033648">
    <property type="entry name" value="AAR2_C"/>
</dbReference>
<gene>
    <name evidence="4" type="ORF">CYFA0S_17e01926g</name>
</gene>
<proteinExistence type="inferred from homology"/>
<dbReference type="OrthoDB" id="201752at2759"/>